<name>A0A009QA98_ACIBA</name>
<protein>
    <submittedName>
        <fullName evidence="3">Intein C-terminal splicing region domain protein</fullName>
    </submittedName>
</protein>
<dbReference type="InterPro" id="IPR006915">
    <property type="entry name" value="DUF637_hemagglutn_put"/>
</dbReference>
<dbReference type="Pfam" id="PF13018">
    <property type="entry name" value="ESPR"/>
    <property type="match status" value="1"/>
</dbReference>
<organism evidence="3 4">
    <name type="scientific">Acinetobacter baumannii 625974</name>
    <dbReference type="NCBI Taxonomy" id="1310607"/>
    <lineage>
        <taxon>Bacteria</taxon>
        <taxon>Pseudomonadati</taxon>
        <taxon>Pseudomonadota</taxon>
        <taxon>Gammaproteobacteria</taxon>
        <taxon>Moraxellales</taxon>
        <taxon>Moraxellaceae</taxon>
        <taxon>Acinetobacter</taxon>
        <taxon>Acinetobacter calcoaceticus/baumannii complex</taxon>
    </lineage>
</organism>
<reference evidence="3 4" key="1">
    <citation type="submission" date="2014-02" db="EMBL/GenBank/DDBJ databases">
        <title>Comparative genomics and transcriptomics to identify genetic mechanisms underlying the emergence of carbapenem resistant Acinetobacter baumannii (CRAb).</title>
        <authorList>
            <person name="Harris A.D."/>
            <person name="Johnson K.J."/>
            <person name="George J."/>
            <person name="Shefchek K."/>
            <person name="Daugherty S.C."/>
            <person name="Parankush S."/>
            <person name="Sadzewicz L."/>
            <person name="Tallon L."/>
            <person name="Sengamalay N."/>
            <person name="Hazen T.H."/>
            <person name="Rasko D.A."/>
        </authorList>
    </citation>
    <scope>NUCLEOTIDE SEQUENCE [LARGE SCALE GENOMIC DNA]</scope>
    <source>
        <strain evidence="3 4">625974</strain>
    </source>
</reference>
<evidence type="ECO:0000313" key="4">
    <source>
        <dbReference type="Proteomes" id="UP000021108"/>
    </source>
</evidence>
<dbReference type="InterPro" id="IPR030934">
    <property type="entry name" value="Intein_C"/>
</dbReference>
<dbReference type="SMART" id="SM00306">
    <property type="entry name" value="HintN"/>
    <property type="match status" value="1"/>
</dbReference>
<dbReference type="PATRIC" id="fig|1310607.3.peg.2221"/>
<dbReference type="NCBIfam" id="TIGR01901">
    <property type="entry name" value="adhes_NPXG"/>
    <property type="match status" value="1"/>
</dbReference>
<dbReference type="CDD" id="cd20732">
    <property type="entry name" value="PoNe_FilH_DUF637_VENN-like"/>
    <property type="match status" value="1"/>
</dbReference>
<feature type="domain" description="Filamentous haemagglutinin FhaB/tRNA nuclease CdiA-like TPS" evidence="2">
    <location>
        <begin position="98"/>
        <end position="217"/>
    </location>
</feature>
<evidence type="ECO:0000259" key="2">
    <source>
        <dbReference type="SMART" id="SM00912"/>
    </source>
</evidence>
<dbReference type="InterPro" id="IPR024973">
    <property type="entry name" value="ESPR"/>
</dbReference>
<dbReference type="Proteomes" id="UP000021108">
    <property type="component" value="Unassembled WGS sequence"/>
</dbReference>
<sequence>MNKNSYRIIYSKARQMFVAVAENVRSQTKTSGQSEASTQNKIDNTESQAFHQLWQVKALVASISLWMPLAPVYAGIVADSAANAANRAVIGAGKNSAGTVVPVVNIQTPKNGISHNIYKQFDVLAEGAVLNNSRQGATTKTVGNVAANPFLATGEARVILNEVNSSAASRFEGNLEVAGQMADVIIANPSGISIKGGGFINANKAIFTTGKPQLNADGSIKQFTVDQGKITVSANPNSKFGLGGNNNDANYVDLYARALELSAELRAKNDIQVIAGANNVSADLQDVTAKTGTGTAPTLAVDVKALGGMYANNIYLMGTEKGLGVTNAGTIQAVNNLVITSAGKIEHSGTISSTSKTQGLVNIQTTGTGAASDINSSGSINSNSMLNIDSGNNLNVNAKEIIINNGSLASSPLMINTKGSLNLAANSRIFNDAQSGDVYVDAANINLATNASITSNRGTASIQVQKDLVAAKGAKLIAAKDLNVLSNGKLSLTENHIQASLGSINLQANSANTQNIIDLQDGTIYAGKDLNLYSSGDLNLKNLGFSLENATTRVKNIKAYSGRNLVWNNTDKALPLITGLVQLDAANNLTVTAKEISNKDSIQLHANQIALNSALTSQKNIDVSSEIANLVLSQALKAQGDINLTALAGGVTANSLKATSSAGKISILANKNLNLNSTQTTKAMPSADKDELTTDQSVISGLKGVTLGSIGDGTVNLQSVQVNASQGDILVSSNNGINLKANNDVVVTGDTGRFKTVNNILKGQTVSIENSKSDIKIQNTDLSSTVGKLAINSRAGMSTIIDSVLTSKGNTELYAKDLLTLQGVNATSDQHLAVSSGRTVYSNAEYTPATKWIADKVTNLTSKGVTSVTATGNQVLQNTNLTGGAVLLEAGGFIAGQAGLNLNAVGSDLLKNDTKLNSLNGDLTIQTNSNLTIDPKVYSLKAVGDIELVSKTGTLTLKGYEGAKGNGSEQVVKLDTANGGINLEGAKVDIQGSQLTAQKDIKIVGTKDDVLISGIKNTLNKQSSTKYLNNLEIVKTDLQKENDKLAADPEYIQLLDILKKRLHSGNELGFNVSEAKKLAESLERKYLIKIEISGTTNGPMLPQLGAWVLGKITILYPQEINDIDNAITLYSQSLTGYEHAQPILRSNNKDINIAAAKGVSISGAMIDSTKGEVNIEAMGTLNGETYNIQGIYNSDKENSVKQGTIQSSIIIDALQDSYEFAKPTDTNYSWRSPVNPTEINGYKGVKIKATGQQKTDNLVLQGVRIDSANSVNIEANKNIIFDVAIDNSYDKSEQTETQKKWYGKKTRITTVKTSNKSLGISVDIVAKDINIRSEGKNTAEMKGKDRTSIDMYSSNLTANGGKVTIQAGGDLNFLTADDVRQETTDITKKKTWVGIKYNDSKSTNTRDIKSEIPAVLTADYITTKSGFDTRLKGTEFNYLEGATIEAGGKIQLEGASSTVSETLKKEKNSVVWQSMQDKGSITETAILPSFNGPALPTFKAAGGLSVQVPISEKDANKVELRNEILKLANQPGNAYLKELVNRKDVDWQQVLLTQKDWDYKSQGLTAAGAALIVIIVTIATMGSGTAAAAGAAGGTAASGTTVGLGASMIGSAGITTTAAGAIVPSTLGAMANAAITSLATQASVSLINNGGNIGKTLKELGSKDAVKSLATSVVTAGVLSQLSNTELMSDLSKMTKQGEFMKEVVGRTTQGIINAGASSLVTTAINGGSLSENLSNALLTNTAMALQASLSGQIKLLESNELDMDYVLHKVAHAAAGCVAASISRSECESGAIGAAIGEIVAEQMDKSIDSKSFNNDNDIQNYQQKVRDVSKLVASSVATLAGYDPNTAANSAEIAILNNRQLNQSEIIKIRMLAAGNANKEARYNIAACALVRCAEGYEGTTEYAFLKRIQDAGNSAEFKGERDILVKQNFRTPIMGSMTTNQKLFEYSILDRNLDKSSSNFRELNGKYQITTRAGGAVMVVGGGVGLAGSTALGSTCVTGVGCLVALGGFVSSADLVMAGAKQAWSGKSIDTIGAQVISATTGLSTSQAEMIYGMLSMASVTNSVRTGAKQAVQEQRVLINKPTITNCVNGTTCFVAGTLIETKNGLKPIEEFNGNELVWSRNDLTLEYGYKPVIAKKITHNQPIFEVVVQNALGEREAFKTTEEHPFWVKNIGWQKASILSEGMTLLDRSNNELTVISQKLLAKLDTVYNIEVKDYHTYHVGKLGVWVHNAQCCDLIYQNIVKETKYGVISNRKLDKNAIDLDLSVVTRGQVKQIAKNGDPLGVKTEALFENVVKEQGGKVLSGGKYGSNNGYDHVIIFKDAQGNTNLTMVVDSKQLGQKGIKLDPKAAGGNMQMSSEWDRAVLAKLDPNSEAYKAVFAARQNGTLVKGAAYVDKSAEKLMLVRIDPATKK</sequence>
<dbReference type="InterPro" id="IPR012334">
    <property type="entry name" value="Pectin_lyas_fold"/>
</dbReference>
<dbReference type="EMBL" id="JEXD01000018">
    <property type="protein sequence ID" value="EXC06968.1"/>
    <property type="molecule type" value="Genomic_DNA"/>
</dbReference>
<dbReference type="Gene3D" id="2.170.16.10">
    <property type="entry name" value="Hedgehog/Intein (Hint) domain"/>
    <property type="match status" value="1"/>
</dbReference>
<comment type="caution">
    <text evidence="3">The sequence shown here is derived from an EMBL/GenBank/DDBJ whole genome shotgun (WGS) entry which is preliminary data.</text>
</comment>
<dbReference type="NCBIfam" id="TIGR01443">
    <property type="entry name" value="intein_Cterm"/>
    <property type="match status" value="1"/>
</dbReference>
<dbReference type="InterPro" id="IPR011050">
    <property type="entry name" value="Pectin_lyase_fold/virulence"/>
</dbReference>
<feature type="domain" description="Hint" evidence="1">
    <location>
        <begin position="2094"/>
        <end position="2193"/>
    </location>
</feature>
<dbReference type="SMART" id="SM00912">
    <property type="entry name" value="Haemagg_act"/>
    <property type="match status" value="1"/>
</dbReference>
<dbReference type="SUPFAM" id="SSF51294">
    <property type="entry name" value="Hedgehog/intein (Hint) domain"/>
    <property type="match status" value="1"/>
</dbReference>
<dbReference type="Pfam" id="PF05860">
    <property type="entry name" value="TPS"/>
    <property type="match status" value="1"/>
</dbReference>
<evidence type="ECO:0000259" key="1">
    <source>
        <dbReference type="SMART" id="SM00306"/>
    </source>
</evidence>
<evidence type="ECO:0000313" key="3">
    <source>
        <dbReference type="EMBL" id="EXC06968.1"/>
    </source>
</evidence>
<accession>A0A009QA98</accession>
<dbReference type="InterPro" id="IPR036844">
    <property type="entry name" value="Hint_dom_sf"/>
</dbReference>
<dbReference type="Gene3D" id="2.160.20.10">
    <property type="entry name" value="Single-stranded right-handed beta-helix, Pectin lyase-like"/>
    <property type="match status" value="1"/>
</dbReference>
<dbReference type="CDD" id="cd00081">
    <property type="entry name" value="Hint"/>
    <property type="match status" value="1"/>
</dbReference>
<dbReference type="Pfam" id="PF04830">
    <property type="entry name" value="DUF637"/>
    <property type="match status" value="1"/>
</dbReference>
<dbReference type="InterPro" id="IPR008638">
    <property type="entry name" value="FhaB/CdiA-like_TPS"/>
</dbReference>
<gene>
    <name evidence="3" type="ORF">J506_2291</name>
</gene>
<dbReference type="SUPFAM" id="SSF51126">
    <property type="entry name" value="Pectin lyase-like"/>
    <property type="match status" value="1"/>
</dbReference>
<proteinExistence type="predicted"/>
<dbReference type="InterPro" id="IPR003587">
    <property type="entry name" value="Hint_dom_N"/>
</dbReference>
<dbReference type="Pfam" id="PF07591">
    <property type="entry name" value="PT-HINT"/>
    <property type="match status" value="1"/>
</dbReference>